<dbReference type="GO" id="GO:0016887">
    <property type="term" value="F:ATP hydrolysis activity"/>
    <property type="evidence" value="ECO:0007669"/>
    <property type="project" value="InterPro"/>
</dbReference>
<keyword evidence="3" id="KW-0378">Hydrolase</keyword>
<proteinExistence type="predicted"/>
<name>A0A2Z6S3B6_9GLOM</name>
<organism evidence="2 4">
    <name type="scientific">Rhizophagus clarus</name>
    <dbReference type="NCBI Taxonomy" id="94130"/>
    <lineage>
        <taxon>Eukaryota</taxon>
        <taxon>Fungi</taxon>
        <taxon>Fungi incertae sedis</taxon>
        <taxon>Mucoromycota</taxon>
        <taxon>Glomeromycotina</taxon>
        <taxon>Glomeromycetes</taxon>
        <taxon>Glomerales</taxon>
        <taxon>Glomeraceae</taxon>
        <taxon>Rhizophagus</taxon>
    </lineage>
</organism>
<reference evidence="2 4" key="1">
    <citation type="submission" date="2017-11" db="EMBL/GenBank/DDBJ databases">
        <title>The genome of Rhizophagus clarus HR1 reveals common genetic basis of auxotrophy among arbuscular mycorrhizal fungi.</title>
        <authorList>
            <person name="Kobayashi Y."/>
        </authorList>
    </citation>
    <scope>NUCLEOTIDE SEQUENCE [LARGE SCALE GENOMIC DNA]</scope>
    <source>
        <strain evidence="2 4">HR1</strain>
    </source>
</reference>
<dbReference type="PANTHER" id="PTHR36168:SF1">
    <property type="entry name" value="ORC1-LIKE AAA ATPASE DOMAIN-CONTAINING PROTEIN"/>
    <property type="match status" value="1"/>
</dbReference>
<dbReference type="InterPro" id="IPR027417">
    <property type="entry name" value="P-loop_NTPase"/>
</dbReference>
<dbReference type="STRING" id="94130.A0A2Z6S3B6"/>
<dbReference type="InterPro" id="IPR003593">
    <property type="entry name" value="AAA+_ATPase"/>
</dbReference>
<dbReference type="InterPro" id="IPR003959">
    <property type="entry name" value="ATPase_AAA_core"/>
</dbReference>
<feature type="domain" description="AAA+ ATPase" evidence="1">
    <location>
        <begin position="75"/>
        <end position="240"/>
    </location>
</feature>
<dbReference type="GO" id="GO:0005524">
    <property type="term" value="F:ATP binding"/>
    <property type="evidence" value="ECO:0007669"/>
    <property type="project" value="InterPro"/>
</dbReference>
<dbReference type="Proteomes" id="UP000615446">
    <property type="component" value="Unassembled WGS sequence"/>
</dbReference>
<dbReference type="Pfam" id="PF00004">
    <property type="entry name" value="AAA"/>
    <property type="match status" value="1"/>
</dbReference>
<dbReference type="Proteomes" id="UP000247702">
    <property type="component" value="Unassembled WGS sequence"/>
</dbReference>
<reference evidence="3" key="2">
    <citation type="submission" date="2019-10" db="EMBL/GenBank/DDBJ databases">
        <title>Conservation and host-specific expression of non-tandemly repeated heterogenous ribosome RNA gene in arbuscular mycorrhizal fungi.</title>
        <authorList>
            <person name="Maeda T."/>
            <person name="Kobayashi Y."/>
            <person name="Nakagawa T."/>
            <person name="Ezawa T."/>
            <person name="Yamaguchi K."/>
            <person name="Bino T."/>
            <person name="Nishimoto Y."/>
            <person name="Shigenobu S."/>
            <person name="Kawaguchi M."/>
        </authorList>
    </citation>
    <scope>NUCLEOTIDE SEQUENCE</scope>
    <source>
        <strain evidence="3">HR1</strain>
    </source>
</reference>
<evidence type="ECO:0000313" key="3">
    <source>
        <dbReference type="EMBL" id="GES83950.1"/>
    </source>
</evidence>
<sequence>MVIGGVLSIVLGIVGYYCTGELCLACCRNRRNDTRLNNIVEEGTRPVVNIPDYELIPRPTIVNHLKAIFQPTKNQSRYYIIYGEHGTGKTTLIRLASREVGFGVVYVDVPPIVNYFGEAFGKAINFAFEDVSLSNHLRRKLGSTNESDNPKWMRALKTFQHAAEAYKIKYDRPMVIVYDNVSRLDPEIICTLQNSAKDNADSRTYIAVFVINESSVLKIMENNSSYSRAFNEPIEIGDFTKEESIEYLVNKRKIKEAAANNLYEFIGGRIVDLKLVADEFLNGKDLEVIKQAILRRTEKNLQSAHVCPKQKYHKAACQIINSLLTTKKLKYKEYIQFFDNYEEAVEVLEKNVFAYHPEKNIVTFQSKSVELYIKTEAEDFGVKLIDLTPADEDDATTSNQMDTIIQVEDPIIEESSHHHPSIHLI</sequence>
<gene>
    <name evidence="3" type="ORF">RCL2_001109100</name>
    <name evidence="2" type="ORF">RclHR1_07450011</name>
</gene>
<dbReference type="EMBL" id="BEXD01004143">
    <property type="protein sequence ID" value="GBC07423.1"/>
    <property type="molecule type" value="Genomic_DNA"/>
</dbReference>
<evidence type="ECO:0000259" key="1">
    <source>
        <dbReference type="SMART" id="SM00382"/>
    </source>
</evidence>
<comment type="caution">
    <text evidence="2">The sequence shown here is derived from an EMBL/GenBank/DDBJ whole genome shotgun (WGS) entry which is preliminary data.</text>
</comment>
<keyword evidence="4" id="KW-1185">Reference proteome</keyword>
<dbReference type="PANTHER" id="PTHR36168">
    <property type="entry name" value="CHROMOSOME 1, WHOLE GENOME SHOTGUN SEQUENCE"/>
    <property type="match status" value="1"/>
</dbReference>
<evidence type="ECO:0000313" key="4">
    <source>
        <dbReference type="Proteomes" id="UP000247702"/>
    </source>
</evidence>
<dbReference type="OrthoDB" id="511599at2759"/>
<protein>
    <submittedName>
        <fullName evidence="3">P-loop containing nucleoside triphosphate hydrolase protein</fullName>
    </submittedName>
</protein>
<dbReference type="AlphaFoldDB" id="A0A2Z6S3B6"/>
<dbReference type="Gene3D" id="3.40.50.300">
    <property type="entry name" value="P-loop containing nucleotide triphosphate hydrolases"/>
    <property type="match status" value="1"/>
</dbReference>
<dbReference type="SMART" id="SM00382">
    <property type="entry name" value="AAA"/>
    <property type="match status" value="1"/>
</dbReference>
<accession>A0A2Z6S3B6</accession>
<dbReference type="SUPFAM" id="SSF52540">
    <property type="entry name" value="P-loop containing nucleoside triphosphate hydrolases"/>
    <property type="match status" value="1"/>
</dbReference>
<evidence type="ECO:0000313" key="2">
    <source>
        <dbReference type="EMBL" id="GBC07423.1"/>
    </source>
</evidence>
<dbReference type="EMBL" id="BLAL01000075">
    <property type="protein sequence ID" value="GES83950.1"/>
    <property type="molecule type" value="Genomic_DNA"/>
</dbReference>